<dbReference type="EMBL" id="FN596506">
    <property type="protein sequence ID" value="CBI37578.3"/>
    <property type="molecule type" value="Genomic_DNA"/>
</dbReference>
<evidence type="ECO:0000256" key="1">
    <source>
        <dbReference type="SAM" id="Phobius"/>
    </source>
</evidence>
<reference evidence="3" key="1">
    <citation type="journal article" date="2007" name="Nature">
        <title>The grapevine genome sequence suggests ancestral hexaploidization in major angiosperm phyla.</title>
        <authorList>
            <consortium name="The French-Italian Public Consortium for Grapevine Genome Characterization."/>
            <person name="Jaillon O."/>
            <person name="Aury J.-M."/>
            <person name="Noel B."/>
            <person name="Policriti A."/>
            <person name="Clepet C."/>
            <person name="Casagrande A."/>
            <person name="Choisne N."/>
            <person name="Aubourg S."/>
            <person name="Vitulo N."/>
            <person name="Jubin C."/>
            <person name="Vezzi A."/>
            <person name="Legeai F."/>
            <person name="Hugueney P."/>
            <person name="Dasilva C."/>
            <person name="Horner D."/>
            <person name="Mica E."/>
            <person name="Jublot D."/>
            <person name="Poulain J."/>
            <person name="Bruyere C."/>
            <person name="Billault A."/>
            <person name="Segurens B."/>
            <person name="Gouyvenoux M."/>
            <person name="Ugarte E."/>
            <person name="Cattonaro F."/>
            <person name="Anthouard V."/>
            <person name="Vico V."/>
            <person name="Del Fabbro C."/>
            <person name="Alaux M."/>
            <person name="Di Gaspero G."/>
            <person name="Dumas V."/>
            <person name="Felice N."/>
            <person name="Paillard S."/>
            <person name="Juman I."/>
            <person name="Moroldo M."/>
            <person name="Scalabrin S."/>
            <person name="Canaguier A."/>
            <person name="Le Clainche I."/>
            <person name="Malacrida G."/>
            <person name="Durand E."/>
            <person name="Pesole G."/>
            <person name="Laucou V."/>
            <person name="Chatelet P."/>
            <person name="Merdinoglu D."/>
            <person name="Delledonne M."/>
            <person name="Pezzotti M."/>
            <person name="Lecharny A."/>
            <person name="Scarpelli C."/>
            <person name="Artiguenave F."/>
            <person name="Pe M.E."/>
            <person name="Valle G."/>
            <person name="Morgante M."/>
            <person name="Caboche M."/>
            <person name="Adam-Blondon A.-F."/>
            <person name="Weissenbach J."/>
            <person name="Quetier F."/>
            <person name="Wincker P."/>
        </authorList>
    </citation>
    <scope>NUCLEOTIDE SEQUENCE [LARGE SCALE GENOMIC DNA]</scope>
    <source>
        <strain evidence="3">cv. Pinot noir / PN40024</strain>
    </source>
</reference>
<protein>
    <submittedName>
        <fullName evidence="2">Uncharacterized protein</fullName>
    </submittedName>
</protein>
<proteinExistence type="predicted"/>
<dbReference type="InParanoid" id="D7U4I1"/>
<sequence length="33" mass="4029">MVVYQFETSQVRAHGFCLIYYILLKYIACFFNF</sequence>
<gene>
    <name evidence="2" type="ordered locus">VIT_04s0044g00830</name>
</gene>
<dbReference type="AlphaFoldDB" id="D7U4I1"/>
<keyword evidence="3" id="KW-1185">Reference proteome</keyword>
<evidence type="ECO:0000313" key="3">
    <source>
        <dbReference type="Proteomes" id="UP000009183"/>
    </source>
</evidence>
<accession>D7U4I1</accession>
<keyword evidence="1" id="KW-0812">Transmembrane</keyword>
<dbReference type="PaxDb" id="29760-VIT_04s0044g00830.t01"/>
<dbReference type="Proteomes" id="UP000009183">
    <property type="component" value="Chromosome 4"/>
</dbReference>
<keyword evidence="1" id="KW-0472">Membrane</keyword>
<name>D7U4I1_VITVI</name>
<organism evidence="2 3">
    <name type="scientific">Vitis vinifera</name>
    <name type="common">Grape</name>
    <dbReference type="NCBI Taxonomy" id="29760"/>
    <lineage>
        <taxon>Eukaryota</taxon>
        <taxon>Viridiplantae</taxon>
        <taxon>Streptophyta</taxon>
        <taxon>Embryophyta</taxon>
        <taxon>Tracheophyta</taxon>
        <taxon>Spermatophyta</taxon>
        <taxon>Magnoliopsida</taxon>
        <taxon>eudicotyledons</taxon>
        <taxon>Gunneridae</taxon>
        <taxon>Pentapetalae</taxon>
        <taxon>rosids</taxon>
        <taxon>Vitales</taxon>
        <taxon>Vitaceae</taxon>
        <taxon>Viteae</taxon>
        <taxon>Vitis</taxon>
    </lineage>
</organism>
<keyword evidence="1" id="KW-1133">Transmembrane helix</keyword>
<feature type="transmembrane region" description="Helical" evidence="1">
    <location>
        <begin position="12"/>
        <end position="31"/>
    </location>
</feature>
<evidence type="ECO:0000313" key="2">
    <source>
        <dbReference type="EMBL" id="CBI37578.3"/>
    </source>
</evidence>
<dbReference type="HOGENOM" id="CLU_3385767_0_0_1"/>